<evidence type="ECO:0000313" key="2">
    <source>
        <dbReference type="WBParaSite" id="MhA1_Contig1872.frz3.gene3"/>
    </source>
</evidence>
<dbReference type="WBParaSite" id="MhA1_Contig1872.frz3.gene3">
    <property type="protein sequence ID" value="MhA1_Contig1872.frz3.gene3"/>
    <property type="gene ID" value="MhA1_Contig1872.frz3.gene3"/>
</dbReference>
<organism evidence="1 2">
    <name type="scientific">Meloidogyne hapla</name>
    <name type="common">Root-knot nematode worm</name>
    <dbReference type="NCBI Taxonomy" id="6305"/>
    <lineage>
        <taxon>Eukaryota</taxon>
        <taxon>Metazoa</taxon>
        <taxon>Ecdysozoa</taxon>
        <taxon>Nematoda</taxon>
        <taxon>Chromadorea</taxon>
        <taxon>Rhabditida</taxon>
        <taxon>Tylenchina</taxon>
        <taxon>Tylenchomorpha</taxon>
        <taxon>Tylenchoidea</taxon>
        <taxon>Meloidogynidae</taxon>
        <taxon>Meloidogyninae</taxon>
        <taxon>Meloidogyne</taxon>
    </lineage>
</organism>
<dbReference type="Proteomes" id="UP000095281">
    <property type="component" value="Unplaced"/>
</dbReference>
<accession>A0A1I8BD00</accession>
<protein>
    <submittedName>
        <fullName evidence="2">PRESAN domain-containing protein</fullName>
    </submittedName>
</protein>
<proteinExistence type="predicted"/>
<name>A0A1I8BD00_MELHA</name>
<dbReference type="AlphaFoldDB" id="A0A1I8BD00"/>
<keyword evidence="1" id="KW-1185">Reference proteome</keyword>
<reference evidence="2" key="1">
    <citation type="submission" date="2016-11" db="UniProtKB">
        <authorList>
            <consortium name="WormBaseParasite"/>
        </authorList>
    </citation>
    <scope>IDENTIFICATION</scope>
</reference>
<evidence type="ECO:0000313" key="1">
    <source>
        <dbReference type="Proteomes" id="UP000095281"/>
    </source>
</evidence>
<sequence length="503" mass="58039">MLMANRTKEAKEKIEFGNKNKTLINKQAFNLTQNSTQTGKKNKTMNLNNKIINDTNISMIKNMTLISKKEVNFTIKSTQSGIKNNTNIVKNKVNNGTRNMVVNKTLNQTTKRVDRLENINDTLRESSEKDNVAKITELINAKNTTVSHDFDKDLLDGNGTMGEYEYDEINNKTLIEEINYKGDYSSQETTEPPKRIINKNIENSEIYDEELQDEEKNEKIEEAKLVKARPLDEVFATSKEKLSKLCEIEQIEPQNFFEKDKEINLDEAVNKAKNEIHKCLTMKKDCIANKYKNNKENLEINGVKLGLHEVDHLKSNVASKFAFNENLIMQGNSALDNQLLEVSKNGAVYRKLFNINRNSFTKTSGFINREVRYARAIYCVKNLTLNMLEIYHSEPKTREASLNYTIAGIWIRNDPKIKNFMKSVEDSRNKLIKDRSLNNTYREDIFNGILNVAKMENSYGEKGSSSMAIFGYIVFDKFKNQHEFNKCSKDNKCIIFFYVKGKN</sequence>